<dbReference type="AlphaFoldDB" id="A0A3B0V174"/>
<feature type="transmembrane region" description="Helical" evidence="1">
    <location>
        <begin position="63"/>
        <end position="92"/>
    </location>
</feature>
<reference evidence="2" key="1">
    <citation type="submission" date="2018-06" db="EMBL/GenBank/DDBJ databases">
        <authorList>
            <person name="Zhirakovskaya E."/>
        </authorList>
    </citation>
    <scope>NUCLEOTIDE SEQUENCE</scope>
</reference>
<accession>A0A3B0V174</accession>
<organism evidence="2">
    <name type="scientific">hydrothermal vent metagenome</name>
    <dbReference type="NCBI Taxonomy" id="652676"/>
    <lineage>
        <taxon>unclassified sequences</taxon>
        <taxon>metagenomes</taxon>
        <taxon>ecological metagenomes</taxon>
    </lineage>
</organism>
<keyword evidence="1" id="KW-0472">Membrane</keyword>
<gene>
    <name evidence="2" type="ORF">MNBD_CPR01-214</name>
</gene>
<proteinExistence type="predicted"/>
<feature type="transmembrane region" description="Helical" evidence="1">
    <location>
        <begin position="20"/>
        <end position="43"/>
    </location>
</feature>
<keyword evidence="1" id="KW-0812">Transmembrane</keyword>
<dbReference type="EMBL" id="UOEV01000054">
    <property type="protein sequence ID" value="VAW32532.1"/>
    <property type="molecule type" value="Genomic_DNA"/>
</dbReference>
<keyword evidence="1" id="KW-1133">Transmembrane helix</keyword>
<evidence type="ECO:0000313" key="2">
    <source>
        <dbReference type="EMBL" id="VAW32532.1"/>
    </source>
</evidence>
<protein>
    <submittedName>
        <fullName evidence="2">Uncharacterized protein</fullName>
    </submittedName>
</protein>
<evidence type="ECO:0000256" key="1">
    <source>
        <dbReference type="SAM" id="Phobius"/>
    </source>
</evidence>
<sequence>MITESTIQRKVMRRVYIVRILRPFLSSSALSIFALMLTLWFIGREVWVAKVFTNGPHDFFGHAGYLIYAFAHTHFVVQFLALVVLVSSIYIVHTIAHTVQMQITDGSKPKVA</sequence>
<name>A0A3B0V174_9ZZZZ</name>